<proteinExistence type="predicted"/>
<dbReference type="Gene3D" id="1.10.8.60">
    <property type="match status" value="1"/>
</dbReference>
<organism evidence="5 6">
    <name type="scientific">Candidatus Wallbacteria bacterium GWC2_49_35</name>
    <dbReference type="NCBI Taxonomy" id="1817813"/>
    <lineage>
        <taxon>Bacteria</taxon>
        <taxon>Candidatus Walliibacteriota</taxon>
    </lineage>
</organism>
<gene>
    <name evidence="5" type="ORF">A2008_11525</name>
</gene>
<dbReference type="GO" id="GO:0003677">
    <property type="term" value="F:DNA binding"/>
    <property type="evidence" value="ECO:0007669"/>
    <property type="project" value="InterPro"/>
</dbReference>
<dbReference type="PANTHER" id="PTHR34388">
    <property type="entry name" value="DNA POLYMERASE III SUBUNIT DELTA"/>
    <property type="match status" value="1"/>
</dbReference>
<evidence type="ECO:0000313" key="5">
    <source>
        <dbReference type="EMBL" id="OGM06253.1"/>
    </source>
</evidence>
<evidence type="ECO:0000256" key="2">
    <source>
        <dbReference type="ARBA" id="ARBA00022695"/>
    </source>
</evidence>
<dbReference type="InterPro" id="IPR005790">
    <property type="entry name" value="DNA_polIII_delta"/>
</dbReference>
<name>A0A1F7WTZ4_9BACT</name>
<sequence length="427" mass="48372">MATSKAAGASKTAVIADELIYPKQAENIFAKLNLKTNILIYGEEHFLIDDLAREITSKLKKAAGAHFAHANAKHINIGDPSFDYGEFLSSEDTFSLFGAEDFNIKIIRGLEEYGASSPMLKKFCKYLDAIDKKGAEENPTSLVILVYAVKKPLADVVKNTRNFTAINCKKMYENDILAYTRKLAARSGKSFTDDAISALTERSRMNMFQINSEIKRLAILNHDQAEIDIETVENQVEIFFDPDSFGAINELDDSVCKKDIQKTVVTIGDLLDHGVYHALVVNRLLAIFRSMLSALLLNEASETFKNGAYKIADEFVRGSVYKKGYERFRFSSDMLSKFEFFCAGICNNSNIYRSESKHDFLNSLKNQMSLNAVYYLKNYTEKELFGLIKSLYQIDVKIRTGVLRIDQRPESVKEEIYKILISHFKKL</sequence>
<dbReference type="InterPro" id="IPR027417">
    <property type="entry name" value="P-loop_NTPase"/>
</dbReference>
<comment type="caution">
    <text evidence="5">The sequence shown here is derived from an EMBL/GenBank/DDBJ whole genome shotgun (WGS) entry which is preliminary data.</text>
</comment>
<evidence type="ECO:0000256" key="3">
    <source>
        <dbReference type="ARBA" id="ARBA00022705"/>
    </source>
</evidence>
<dbReference type="Proteomes" id="UP000178735">
    <property type="component" value="Unassembled WGS sequence"/>
</dbReference>
<dbReference type="Gene3D" id="3.40.50.300">
    <property type="entry name" value="P-loop containing nucleotide triphosphate hydrolases"/>
    <property type="match status" value="1"/>
</dbReference>
<dbReference type="GO" id="GO:0009360">
    <property type="term" value="C:DNA polymerase III complex"/>
    <property type="evidence" value="ECO:0007669"/>
    <property type="project" value="TreeGrafter"/>
</dbReference>
<keyword evidence="3" id="KW-0235">DNA replication</keyword>
<keyword evidence="1" id="KW-0808">Transferase</keyword>
<protein>
    <recommendedName>
        <fullName evidence="7">DNA polymerase III delta N-terminal domain-containing protein</fullName>
    </recommendedName>
</protein>
<dbReference type="EMBL" id="MGFH01000072">
    <property type="protein sequence ID" value="OGM06253.1"/>
    <property type="molecule type" value="Genomic_DNA"/>
</dbReference>
<dbReference type="AlphaFoldDB" id="A0A1F7WTZ4"/>
<dbReference type="STRING" id="1817813.A2008_11525"/>
<dbReference type="GO" id="GO:0006261">
    <property type="term" value="P:DNA-templated DNA replication"/>
    <property type="evidence" value="ECO:0007669"/>
    <property type="project" value="TreeGrafter"/>
</dbReference>
<evidence type="ECO:0008006" key="7">
    <source>
        <dbReference type="Google" id="ProtNLM"/>
    </source>
</evidence>
<evidence type="ECO:0000256" key="4">
    <source>
        <dbReference type="ARBA" id="ARBA00022932"/>
    </source>
</evidence>
<dbReference type="GO" id="GO:0003887">
    <property type="term" value="F:DNA-directed DNA polymerase activity"/>
    <property type="evidence" value="ECO:0007669"/>
    <property type="project" value="UniProtKB-KW"/>
</dbReference>
<keyword evidence="4" id="KW-0239">DNA-directed DNA polymerase</keyword>
<keyword evidence="2" id="KW-0548">Nucleotidyltransferase</keyword>
<dbReference type="PANTHER" id="PTHR34388:SF1">
    <property type="entry name" value="DNA POLYMERASE III SUBUNIT DELTA"/>
    <property type="match status" value="1"/>
</dbReference>
<evidence type="ECO:0000256" key="1">
    <source>
        <dbReference type="ARBA" id="ARBA00022679"/>
    </source>
</evidence>
<accession>A0A1F7WTZ4</accession>
<reference evidence="5 6" key="1">
    <citation type="journal article" date="2016" name="Nat. Commun.">
        <title>Thousands of microbial genomes shed light on interconnected biogeochemical processes in an aquifer system.</title>
        <authorList>
            <person name="Anantharaman K."/>
            <person name="Brown C.T."/>
            <person name="Hug L.A."/>
            <person name="Sharon I."/>
            <person name="Castelle C.J."/>
            <person name="Probst A.J."/>
            <person name="Thomas B.C."/>
            <person name="Singh A."/>
            <person name="Wilkins M.J."/>
            <person name="Karaoz U."/>
            <person name="Brodie E.L."/>
            <person name="Williams K.H."/>
            <person name="Hubbard S.S."/>
            <person name="Banfield J.F."/>
        </authorList>
    </citation>
    <scope>NUCLEOTIDE SEQUENCE [LARGE SCALE GENOMIC DNA]</scope>
</reference>
<dbReference type="NCBIfam" id="TIGR01128">
    <property type="entry name" value="holA"/>
    <property type="match status" value="1"/>
</dbReference>
<evidence type="ECO:0000313" key="6">
    <source>
        <dbReference type="Proteomes" id="UP000178735"/>
    </source>
</evidence>
<dbReference type="SUPFAM" id="SSF52540">
    <property type="entry name" value="P-loop containing nucleoside triphosphate hydrolases"/>
    <property type="match status" value="1"/>
</dbReference>